<proteinExistence type="predicted"/>
<organism evidence="2 3">
    <name type="scientific">Trifolium medium</name>
    <dbReference type="NCBI Taxonomy" id="97028"/>
    <lineage>
        <taxon>Eukaryota</taxon>
        <taxon>Viridiplantae</taxon>
        <taxon>Streptophyta</taxon>
        <taxon>Embryophyta</taxon>
        <taxon>Tracheophyta</taxon>
        <taxon>Spermatophyta</taxon>
        <taxon>Magnoliopsida</taxon>
        <taxon>eudicotyledons</taxon>
        <taxon>Gunneridae</taxon>
        <taxon>Pentapetalae</taxon>
        <taxon>rosids</taxon>
        <taxon>fabids</taxon>
        <taxon>Fabales</taxon>
        <taxon>Fabaceae</taxon>
        <taxon>Papilionoideae</taxon>
        <taxon>50 kb inversion clade</taxon>
        <taxon>NPAAA clade</taxon>
        <taxon>Hologalegina</taxon>
        <taxon>IRL clade</taxon>
        <taxon>Trifolieae</taxon>
        <taxon>Trifolium</taxon>
    </lineage>
</organism>
<reference evidence="2 3" key="1">
    <citation type="journal article" date="2018" name="Front. Plant Sci.">
        <title>Red Clover (Trifolium pratense) and Zigzag Clover (T. medium) - A Picture of Genomic Similarities and Differences.</title>
        <authorList>
            <person name="Dluhosova J."/>
            <person name="Istvanek J."/>
            <person name="Nedelnik J."/>
            <person name="Repkova J."/>
        </authorList>
    </citation>
    <scope>NUCLEOTIDE SEQUENCE [LARGE SCALE GENOMIC DNA]</scope>
    <source>
        <strain evidence="3">cv. 10/8</strain>
        <tissue evidence="2">Leaf</tissue>
    </source>
</reference>
<gene>
    <name evidence="2" type="ORF">A2U01_0011184</name>
</gene>
<evidence type="ECO:0000256" key="1">
    <source>
        <dbReference type="SAM" id="Phobius"/>
    </source>
</evidence>
<name>A0A392MS42_9FABA</name>
<dbReference type="Proteomes" id="UP000265520">
    <property type="component" value="Unassembled WGS sequence"/>
</dbReference>
<comment type="caution">
    <text evidence="2">The sequence shown here is derived from an EMBL/GenBank/DDBJ whole genome shotgun (WGS) entry which is preliminary data.</text>
</comment>
<dbReference type="AlphaFoldDB" id="A0A392MS42"/>
<dbReference type="EMBL" id="LXQA010017969">
    <property type="protein sequence ID" value="MCH90271.1"/>
    <property type="molecule type" value="Genomic_DNA"/>
</dbReference>
<feature type="transmembrane region" description="Helical" evidence="1">
    <location>
        <begin position="14"/>
        <end position="34"/>
    </location>
</feature>
<evidence type="ECO:0000313" key="2">
    <source>
        <dbReference type="EMBL" id="MCH90271.1"/>
    </source>
</evidence>
<accession>A0A392MS42</accession>
<keyword evidence="1" id="KW-0472">Membrane</keyword>
<evidence type="ECO:0000313" key="3">
    <source>
        <dbReference type="Proteomes" id="UP000265520"/>
    </source>
</evidence>
<protein>
    <submittedName>
        <fullName evidence="2">Putative GPI-anchored protein</fullName>
    </submittedName>
</protein>
<keyword evidence="1" id="KW-0812">Transmembrane</keyword>
<sequence>MTLTLPPAPKSPCFSNTLLLILLTLFKIPCYLYLPIRDAATIQPITQNPSSSSQGTIPAFPEQVNVARCLFKSGL</sequence>
<keyword evidence="3" id="KW-1185">Reference proteome</keyword>
<keyword evidence="1" id="KW-1133">Transmembrane helix</keyword>